<dbReference type="Proteomes" id="UP000036356">
    <property type="component" value="Unassembled WGS sequence"/>
</dbReference>
<dbReference type="InterPro" id="IPR051531">
    <property type="entry name" value="N-acetyltransferase"/>
</dbReference>
<evidence type="ECO:0000259" key="1">
    <source>
        <dbReference type="Pfam" id="PF13302"/>
    </source>
</evidence>
<dbReference type="RefSeq" id="WP_282434432.1">
    <property type="nucleotide sequence ID" value="NZ_LDZY01000001.1"/>
</dbReference>
<sequence length="98" mass="11695">MSFVLKTERLVLRPLDIEDLDTVHEYASDVENTKYMIHLPNDTIEETSHFLTRITNEWKKDQLKFYEFAIEEKQIGAVSVYLNEQRTYAELGWIINKK</sequence>
<evidence type="ECO:0000313" key="2">
    <source>
        <dbReference type="EMBL" id="KLU67844.1"/>
    </source>
</evidence>
<name>A0A0J1FWR6_9FIRM</name>
<feature type="domain" description="N-acetyltransferase" evidence="1">
    <location>
        <begin position="9"/>
        <end position="97"/>
    </location>
</feature>
<protein>
    <recommendedName>
        <fullName evidence="1">N-acetyltransferase domain-containing protein</fullName>
    </recommendedName>
</protein>
<dbReference type="EMBL" id="LDZY01000001">
    <property type="protein sequence ID" value="KLU67844.1"/>
    <property type="molecule type" value="Genomic_DNA"/>
</dbReference>
<dbReference type="AlphaFoldDB" id="A0A0J1FWR6"/>
<proteinExistence type="predicted"/>
<accession>A0A0J1FWR6</accession>
<reference evidence="2 3" key="1">
    <citation type="submission" date="2015-06" db="EMBL/GenBank/DDBJ databases">
        <title>Draft genome of the moderately acidophilic sulfate reducer Candidatus Desulfosporosinus acididurans strain M1.</title>
        <authorList>
            <person name="Poehlein A."/>
            <person name="Petzsch P."/>
            <person name="Johnson B.D."/>
            <person name="Schloemann M."/>
            <person name="Daniel R."/>
            <person name="Muehling M."/>
        </authorList>
    </citation>
    <scope>NUCLEOTIDE SEQUENCE [LARGE SCALE GENOMIC DNA]</scope>
    <source>
        <strain evidence="2 3">M1</strain>
    </source>
</reference>
<dbReference type="InterPro" id="IPR016181">
    <property type="entry name" value="Acyl_CoA_acyltransferase"/>
</dbReference>
<dbReference type="PANTHER" id="PTHR43792:SF1">
    <property type="entry name" value="N-ACETYLTRANSFERASE DOMAIN-CONTAINING PROTEIN"/>
    <property type="match status" value="1"/>
</dbReference>
<dbReference type="GO" id="GO:0016747">
    <property type="term" value="F:acyltransferase activity, transferring groups other than amino-acyl groups"/>
    <property type="evidence" value="ECO:0007669"/>
    <property type="project" value="InterPro"/>
</dbReference>
<dbReference type="PANTHER" id="PTHR43792">
    <property type="entry name" value="GNAT FAMILY, PUTATIVE (AFU_ORTHOLOGUE AFUA_3G00765)-RELATED-RELATED"/>
    <property type="match status" value="1"/>
</dbReference>
<comment type="caution">
    <text evidence="2">The sequence shown here is derived from an EMBL/GenBank/DDBJ whole genome shotgun (WGS) entry which is preliminary data.</text>
</comment>
<dbReference type="SUPFAM" id="SSF55729">
    <property type="entry name" value="Acyl-CoA N-acyltransferases (Nat)"/>
    <property type="match status" value="1"/>
</dbReference>
<keyword evidence="3" id="KW-1185">Reference proteome</keyword>
<gene>
    <name evidence="2" type="ORF">DEAC_c02510</name>
</gene>
<dbReference type="Pfam" id="PF13302">
    <property type="entry name" value="Acetyltransf_3"/>
    <property type="match status" value="1"/>
</dbReference>
<evidence type="ECO:0000313" key="3">
    <source>
        <dbReference type="Proteomes" id="UP000036356"/>
    </source>
</evidence>
<dbReference type="STRING" id="476652.DEAC_c02510"/>
<dbReference type="Gene3D" id="3.40.630.30">
    <property type="match status" value="1"/>
</dbReference>
<dbReference type="InterPro" id="IPR000182">
    <property type="entry name" value="GNAT_dom"/>
</dbReference>
<organism evidence="2 3">
    <name type="scientific">Desulfosporosinus acididurans</name>
    <dbReference type="NCBI Taxonomy" id="476652"/>
    <lineage>
        <taxon>Bacteria</taxon>
        <taxon>Bacillati</taxon>
        <taxon>Bacillota</taxon>
        <taxon>Clostridia</taxon>
        <taxon>Eubacteriales</taxon>
        <taxon>Desulfitobacteriaceae</taxon>
        <taxon>Desulfosporosinus</taxon>
    </lineage>
</organism>